<dbReference type="EMBL" id="DTDJ01000050">
    <property type="protein sequence ID" value="HGL18313.1"/>
    <property type="molecule type" value="Genomic_DNA"/>
</dbReference>
<sequence>MNSGLILALFLSFSLYDPVFLKDYSIEFLELRKSFINLGSDTYVWTFADTSEERPFIKFSPSLKLINITKDRVNYTNSYIDLAFDAGVRFDHFQVYAKVNFFNFLAPYKFKFYEPLADNRYNLYSFDEQPIVGGTSLFDINVEKAYIQYSKHNFEILVGRNNVMIGEALLFSGLCYPLDHVYRLSFSFSNFKVVSAFAVTQDTFPEKTVSYQTLEWKPFDNLTVTFYEAVSHTGKDYFKYFNPISLYYERQRRGTSNSDNLLGGLAVRFDVKNRMSLFFDFLNDDFIVFKGGTSKYGVCAGLETSLDTYSLLRFSFVAIPRFTYTHVSDTNAWQIMGLPLGYPRGNDLLDLYLSYLRKLRNGGYFIFRVAQLNKGEGTLKEHWENSGYPKNMPFPTGQVERELFAMLGYQKRSIYVGLFTEWKYSESSNAFGAFIYFKNNVFKLVF</sequence>
<comment type="caution">
    <text evidence="1">The sequence shown here is derived from an EMBL/GenBank/DDBJ whole genome shotgun (WGS) entry which is preliminary data.</text>
</comment>
<dbReference type="InterPro" id="IPR038636">
    <property type="entry name" value="Wzi_sf"/>
</dbReference>
<reference evidence="1" key="1">
    <citation type="journal article" date="2020" name="mSystems">
        <title>Genome- and Community-Level Interaction Insights into Carbon Utilization and Element Cycling Functions of Hydrothermarchaeota in Hydrothermal Sediment.</title>
        <authorList>
            <person name="Zhou Z."/>
            <person name="Liu Y."/>
            <person name="Xu W."/>
            <person name="Pan J."/>
            <person name="Luo Z.H."/>
            <person name="Li M."/>
        </authorList>
    </citation>
    <scope>NUCLEOTIDE SEQUENCE [LARGE SCALE GENOMIC DNA]</scope>
    <source>
        <strain evidence="1">SpSt-69</strain>
    </source>
</reference>
<proteinExistence type="predicted"/>
<dbReference type="AlphaFoldDB" id="A0A7V4E553"/>
<protein>
    <recommendedName>
        <fullName evidence="2">Alginate export domain-containing protein</fullName>
    </recommendedName>
</protein>
<evidence type="ECO:0008006" key="2">
    <source>
        <dbReference type="Google" id="ProtNLM"/>
    </source>
</evidence>
<gene>
    <name evidence="1" type="ORF">ENU66_08305</name>
</gene>
<organism evidence="1">
    <name type="scientific">candidate division WOR-3 bacterium</name>
    <dbReference type="NCBI Taxonomy" id="2052148"/>
    <lineage>
        <taxon>Bacteria</taxon>
        <taxon>Bacteria division WOR-3</taxon>
    </lineage>
</organism>
<accession>A0A7V4E553</accession>
<dbReference type="Gene3D" id="2.40.160.130">
    <property type="entry name" value="Capsule assembly protein Wzi"/>
    <property type="match status" value="1"/>
</dbReference>
<evidence type="ECO:0000313" key="1">
    <source>
        <dbReference type="EMBL" id="HGL18313.1"/>
    </source>
</evidence>
<name>A0A7V4E553_UNCW3</name>